<gene>
    <name evidence="1" type="ORF">DET59_11465</name>
</gene>
<evidence type="ECO:0008006" key="3">
    <source>
        <dbReference type="Google" id="ProtNLM"/>
    </source>
</evidence>
<organism evidence="1 2">
    <name type="scientific">Rossellomorea aquimaris</name>
    <dbReference type="NCBI Taxonomy" id="189382"/>
    <lineage>
        <taxon>Bacteria</taxon>
        <taxon>Bacillati</taxon>
        <taxon>Bacillota</taxon>
        <taxon>Bacilli</taxon>
        <taxon>Bacillales</taxon>
        <taxon>Bacillaceae</taxon>
        <taxon>Rossellomorea</taxon>
    </lineage>
</organism>
<evidence type="ECO:0000313" key="2">
    <source>
        <dbReference type="Proteomes" id="UP000252118"/>
    </source>
</evidence>
<dbReference type="EMBL" id="QNRJ01000014">
    <property type="protein sequence ID" value="RBP02502.1"/>
    <property type="molecule type" value="Genomic_DNA"/>
</dbReference>
<sequence>MVAISVQDTAGNVSKPTEVMIVDATAPIWPEDTIIEALDVKESKLTLSWSRADDQTGVSEYQVYQDNQLLQEVVAGETKLEEWKQSVGDYQVEMVF</sequence>
<dbReference type="AlphaFoldDB" id="A0A366EJB1"/>
<protein>
    <recommendedName>
        <fullName evidence="3">Fibronectin type-III domain-containing protein</fullName>
    </recommendedName>
</protein>
<accession>A0A366EJB1</accession>
<reference evidence="1 2" key="1">
    <citation type="submission" date="2018-06" db="EMBL/GenBank/DDBJ databases">
        <title>Freshwater and sediment microbial communities from various areas in North America, analyzing microbe dynamics in response to fracking.</title>
        <authorList>
            <person name="Lamendella R."/>
        </authorList>
    </citation>
    <scope>NUCLEOTIDE SEQUENCE [LARGE SCALE GENOMIC DNA]</scope>
    <source>
        <strain evidence="1 2">97B</strain>
    </source>
</reference>
<dbReference type="Proteomes" id="UP000252118">
    <property type="component" value="Unassembled WGS sequence"/>
</dbReference>
<dbReference type="InterPro" id="IPR013783">
    <property type="entry name" value="Ig-like_fold"/>
</dbReference>
<evidence type="ECO:0000313" key="1">
    <source>
        <dbReference type="EMBL" id="RBP02502.1"/>
    </source>
</evidence>
<dbReference type="Gene3D" id="2.60.40.10">
    <property type="entry name" value="Immunoglobulins"/>
    <property type="match status" value="1"/>
</dbReference>
<name>A0A366EJB1_9BACI</name>
<comment type="caution">
    <text evidence="1">The sequence shown here is derived from an EMBL/GenBank/DDBJ whole genome shotgun (WGS) entry which is preliminary data.</text>
</comment>
<dbReference type="RefSeq" id="WP_113970570.1">
    <property type="nucleotide sequence ID" value="NZ_QNRJ01000014.1"/>
</dbReference>
<proteinExistence type="predicted"/>